<dbReference type="InterPro" id="IPR018011">
    <property type="entry name" value="Carb_sulfotrans_8-10"/>
</dbReference>
<keyword evidence="8 9" id="KW-0325">Glycoprotein</keyword>
<organism evidence="10 11">
    <name type="scientific">Batillaria attramentaria</name>
    <dbReference type="NCBI Taxonomy" id="370345"/>
    <lineage>
        <taxon>Eukaryota</taxon>
        <taxon>Metazoa</taxon>
        <taxon>Spiralia</taxon>
        <taxon>Lophotrochozoa</taxon>
        <taxon>Mollusca</taxon>
        <taxon>Gastropoda</taxon>
        <taxon>Caenogastropoda</taxon>
        <taxon>Sorbeoconcha</taxon>
        <taxon>Cerithioidea</taxon>
        <taxon>Batillariidae</taxon>
        <taxon>Batillaria</taxon>
    </lineage>
</organism>
<evidence type="ECO:0000256" key="1">
    <source>
        <dbReference type="ARBA" id="ARBA00004323"/>
    </source>
</evidence>
<dbReference type="GO" id="GO:0008146">
    <property type="term" value="F:sulfotransferase activity"/>
    <property type="evidence" value="ECO:0007669"/>
    <property type="project" value="UniProtKB-ARBA"/>
</dbReference>
<gene>
    <name evidence="10" type="ORF">BaRGS_00034905</name>
</gene>
<evidence type="ECO:0000256" key="9">
    <source>
        <dbReference type="RuleBase" id="RU364020"/>
    </source>
</evidence>
<keyword evidence="7" id="KW-0472">Membrane</keyword>
<comment type="similarity">
    <text evidence="2 9">Belongs to the sulfotransferase 2 family.</text>
</comment>
<dbReference type="EMBL" id="JACVVK020000455">
    <property type="protein sequence ID" value="KAK7473854.1"/>
    <property type="molecule type" value="Genomic_DNA"/>
</dbReference>
<keyword evidence="9" id="KW-0119">Carbohydrate metabolism</keyword>
<dbReference type="AlphaFoldDB" id="A0ABD0JG12"/>
<keyword evidence="9" id="KW-0735">Signal-anchor</keyword>
<dbReference type="InterPro" id="IPR005331">
    <property type="entry name" value="Sulfotransferase"/>
</dbReference>
<evidence type="ECO:0000256" key="5">
    <source>
        <dbReference type="ARBA" id="ARBA00022989"/>
    </source>
</evidence>
<comment type="caution">
    <text evidence="10">The sequence shown here is derived from an EMBL/GenBank/DDBJ whole genome shotgun (WGS) entry which is preliminary data.</text>
</comment>
<protein>
    <recommendedName>
        <fullName evidence="9">Carbohydrate sulfotransferase</fullName>
        <ecNumber evidence="9">2.8.2.-</ecNumber>
    </recommendedName>
</protein>
<keyword evidence="11" id="KW-1185">Reference proteome</keyword>
<dbReference type="GO" id="GO:0000139">
    <property type="term" value="C:Golgi membrane"/>
    <property type="evidence" value="ECO:0007669"/>
    <property type="project" value="UniProtKB-SubCell"/>
</dbReference>
<proteinExistence type="inferred from homology"/>
<evidence type="ECO:0000256" key="2">
    <source>
        <dbReference type="ARBA" id="ARBA00006339"/>
    </source>
</evidence>
<evidence type="ECO:0000313" key="11">
    <source>
        <dbReference type="Proteomes" id="UP001519460"/>
    </source>
</evidence>
<dbReference type="PANTHER" id="PTHR12137">
    <property type="entry name" value="CARBOHYDRATE SULFOTRANSFERASE"/>
    <property type="match status" value="1"/>
</dbReference>
<keyword evidence="6 9" id="KW-0333">Golgi apparatus</keyword>
<comment type="subcellular location">
    <subcellularLocation>
        <location evidence="1 9">Golgi apparatus membrane</location>
        <topology evidence="1 9">Single-pass type II membrane protein</topology>
    </subcellularLocation>
</comment>
<sequence length="524" mass="59163">MPACSYRGRQPLLTDTSCARVQYHSAPPPAFSGWLTEARQFPEIGARAGSDAAPDACALAPSPQLARSHVQRKLIKSSLAVCHSTASFSVSDTSVSLSVRIEGMKWTYSHSGTVKLGLSQHRPNSAGSEASPSVDTLISKRRLHLLRTCSKMNKTAHFRDNHTVNTERNFFLDYSHHLVYCAVEKVGSSFWKRAFKILNNMAPNGSLFDQSGLSVHANSNEAITFENKPEGWKRNTLNQSLKFLFVRDPYAKLFSAYMDKIFIFFGGRNGRRGLRRAGLVSSQRENQSEGKCTVSVPTFSEFVNAMMLRSTALAADGHFTPIEKHCLPCEIRYDVIGKMETFRRDTEYILGKVGHNLTLLSNDPLTFDTKSDLNIMTDILRRIMWSPAWQESEDCTRSVHFELLRRMWTVFKVRGILSANVTFPFSRGLMDTISEFHILQELQHAYRASGSREARLLQREAAMLEAFRTLSNSTMQALFEFVKPDCELFDYQCLPSERFSGKGTPDKDDSSYFGDYWNLHGESS</sequence>
<keyword evidence="3 9" id="KW-0808">Transferase</keyword>
<evidence type="ECO:0000256" key="7">
    <source>
        <dbReference type="ARBA" id="ARBA00023136"/>
    </source>
</evidence>
<evidence type="ECO:0000256" key="6">
    <source>
        <dbReference type="ARBA" id="ARBA00023034"/>
    </source>
</evidence>
<dbReference type="PANTHER" id="PTHR12137:SF54">
    <property type="entry name" value="CARBOHYDRATE SULFOTRANSFERASE"/>
    <property type="match status" value="1"/>
</dbReference>
<evidence type="ECO:0000256" key="3">
    <source>
        <dbReference type="ARBA" id="ARBA00022679"/>
    </source>
</evidence>
<reference evidence="10 11" key="1">
    <citation type="journal article" date="2023" name="Sci. Data">
        <title>Genome assembly of the Korean intertidal mud-creeper Batillaria attramentaria.</title>
        <authorList>
            <person name="Patra A.K."/>
            <person name="Ho P.T."/>
            <person name="Jun S."/>
            <person name="Lee S.J."/>
            <person name="Kim Y."/>
            <person name="Won Y.J."/>
        </authorList>
    </citation>
    <scope>NUCLEOTIDE SEQUENCE [LARGE SCALE GENOMIC DNA]</scope>
    <source>
        <strain evidence="10">Wonlab-2016</strain>
    </source>
</reference>
<dbReference type="Pfam" id="PF03567">
    <property type="entry name" value="Sulfotransfer_2"/>
    <property type="match status" value="1"/>
</dbReference>
<keyword evidence="5" id="KW-1133">Transmembrane helix</keyword>
<evidence type="ECO:0000256" key="8">
    <source>
        <dbReference type="ARBA" id="ARBA00023180"/>
    </source>
</evidence>
<accession>A0ABD0JG12</accession>
<name>A0ABD0JG12_9CAEN</name>
<evidence type="ECO:0000313" key="10">
    <source>
        <dbReference type="EMBL" id="KAK7473854.1"/>
    </source>
</evidence>
<keyword evidence="4" id="KW-0812">Transmembrane</keyword>
<dbReference type="Proteomes" id="UP001519460">
    <property type="component" value="Unassembled WGS sequence"/>
</dbReference>
<evidence type="ECO:0000256" key="4">
    <source>
        <dbReference type="ARBA" id="ARBA00022692"/>
    </source>
</evidence>
<dbReference type="EC" id="2.8.2.-" evidence="9"/>